<dbReference type="EMBL" id="MU865475">
    <property type="protein sequence ID" value="KAK4222381.1"/>
    <property type="molecule type" value="Genomic_DNA"/>
</dbReference>
<proteinExistence type="predicted"/>
<feature type="compositionally biased region" description="Pro residues" evidence="8">
    <location>
        <begin position="68"/>
        <end position="81"/>
    </location>
</feature>
<feature type="domain" description="C2H2-type" evidence="9">
    <location>
        <begin position="496"/>
        <end position="524"/>
    </location>
</feature>
<dbReference type="Gene3D" id="3.30.160.60">
    <property type="entry name" value="Classic Zinc Finger"/>
    <property type="match status" value="1"/>
</dbReference>
<keyword evidence="5" id="KW-0862">Zinc</keyword>
<protein>
    <recommendedName>
        <fullName evidence="9">C2H2-type domain-containing protein</fullName>
    </recommendedName>
</protein>
<comment type="subcellular location">
    <subcellularLocation>
        <location evidence="1">Nucleus</location>
    </subcellularLocation>
</comment>
<evidence type="ECO:0000313" key="11">
    <source>
        <dbReference type="Proteomes" id="UP001301958"/>
    </source>
</evidence>
<dbReference type="AlphaFoldDB" id="A0AAN7BE38"/>
<feature type="compositionally biased region" description="Polar residues" evidence="8">
    <location>
        <begin position="364"/>
        <end position="374"/>
    </location>
</feature>
<sequence length="633" mass="69125">MAAIPIQAPPRYPRDNDALPSLSGREHGFPNRPFGSMFSHPNNDNLSPSAGSRPLSIREQPGDYMNGVPPPLPPPRLPPIDGPVDHDVHMKERMREHRMRREDVGSPDSALGMSGSSRAGRHWPSRSEYDEGYQSFDSHRSPGFSPSFGQTMKSFRPDSIDGGMLNKLNRPAPRSSGLSNSINGFPAPRAPFGQLTNLSLPHRNKQPLLDASFTRSPGPMSATSPGNIPFSHRVSGPMDYRSPVSAADSEFERSPLPRTQRLLSTHSVAESEASVTMHSYDGREEEDGFPMEETRGMRSLNIEDQWRDRDGYQPGQKRRASSPPSDDQPGMNRSRDGPAGSRGSPTPRLLSMPQGTSVGGLSPVSRSGSYNSGLTPGGITFARRSPTGLGPGGLSPTDPMGNGNSSLFGTSLSSGPPRSAIAIGMGRSAAGAAQHPGMARGAMVSPRKLAEIPKNPAASALGAKLRGPYMCECCPKKPKKFETEEELRIHEAEKQYECSFCGNRFKNKNEAERHQNSLHVRRHSWSCSALTGYPRAFHDSTATPGEADTCGYCGKEFGRNGPNATVSDDDWEKRVRHLQDVHKFRECNASKKFFRADHFRQHLKHSHAGTSGKWTNMLENACMIEEDPVPMGR</sequence>
<evidence type="ECO:0000256" key="7">
    <source>
        <dbReference type="PROSITE-ProRule" id="PRU00042"/>
    </source>
</evidence>
<evidence type="ECO:0000256" key="8">
    <source>
        <dbReference type="SAM" id="MobiDB-lite"/>
    </source>
</evidence>
<feature type="compositionally biased region" description="Basic and acidic residues" evidence="8">
    <location>
        <begin position="83"/>
        <end position="104"/>
    </location>
</feature>
<dbReference type="PROSITE" id="PS00028">
    <property type="entry name" value="ZINC_FINGER_C2H2_1"/>
    <property type="match status" value="1"/>
</dbReference>
<dbReference type="Pfam" id="PF24537">
    <property type="entry name" value="zf-C2H2_fungi"/>
    <property type="match status" value="1"/>
</dbReference>
<evidence type="ECO:0000256" key="3">
    <source>
        <dbReference type="ARBA" id="ARBA00022737"/>
    </source>
</evidence>
<feature type="region of interest" description="Disordered" evidence="8">
    <location>
        <begin position="1"/>
        <end position="422"/>
    </location>
</feature>
<dbReference type="InterPro" id="IPR057026">
    <property type="entry name" value="Znf-C2H2_ascomycetes"/>
</dbReference>
<dbReference type="Proteomes" id="UP001301958">
    <property type="component" value="Unassembled WGS sequence"/>
</dbReference>
<evidence type="ECO:0000313" key="10">
    <source>
        <dbReference type="EMBL" id="KAK4222381.1"/>
    </source>
</evidence>
<evidence type="ECO:0000256" key="6">
    <source>
        <dbReference type="ARBA" id="ARBA00023242"/>
    </source>
</evidence>
<dbReference type="InterPro" id="IPR013087">
    <property type="entry name" value="Znf_C2H2_type"/>
</dbReference>
<evidence type="ECO:0000256" key="5">
    <source>
        <dbReference type="ARBA" id="ARBA00022833"/>
    </source>
</evidence>
<dbReference type="SMART" id="SM00355">
    <property type="entry name" value="ZnF_C2H2"/>
    <property type="match status" value="3"/>
</dbReference>
<dbReference type="GO" id="GO:0005634">
    <property type="term" value="C:nucleus"/>
    <property type="evidence" value="ECO:0007669"/>
    <property type="project" value="UniProtKB-SubCell"/>
</dbReference>
<keyword evidence="6" id="KW-0539">Nucleus</keyword>
<evidence type="ECO:0000259" key="9">
    <source>
        <dbReference type="PROSITE" id="PS50157"/>
    </source>
</evidence>
<keyword evidence="2" id="KW-0479">Metal-binding</keyword>
<reference evidence="10" key="1">
    <citation type="journal article" date="2023" name="Mol. Phylogenet. Evol.">
        <title>Genome-scale phylogeny and comparative genomics of the fungal order Sordariales.</title>
        <authorList>
            <person name="Hensen N."/>
            <person name="Bonometti L."/>
            <person name="Westerberg I."/>
            <person name="Brannstrom I.O."/>
            <person name="Guillou S."/>
            <person name="Cros-Aarteil S."/>
            <person name="Calhoun S."/>
            <person name="Haridas S."/>
            <person name="Kuo A."/>
            <person name="Mondo S."/>
            <person name="Pangilinan J."/>
            <person name="Riley R."/>
            <person name="LaButti K."/>
            <person name="Andreopoulos B."/>
            <person name="Lipzen A."/>
            <person name="Chen C."/>
            <person name="Yan M."/>
            <person name="Daum C."/>
            <person name="Ng V."/>
            <person name="Clum A."/>
            <person name="Steindorff A."/>
            <person name="Ohm R.A."/>
            <person name="Martin F."/>
            <person name="Silar P."/>
            <person name="Natvig D.O."/>
            <person name="Lalanne C."/>
            <person name="Gautier V."/>
            <person name="Ament-Velasquez S.L."/>
            <person name="Kruys A."/>
            <person name="Hutchinson M.I."/>
            <person name="Powell A.J."/>
            <person name="Barry K."/>
            <person name="Miller A.N."/>
            <person name="Grigoriev I.V."/>
            <person name="Debuchy R."/>
            <person name="Gladieux P."/>
            <person name="Hiltunen Thoren M."/>
            <person name="Johannesson H."/>
        </authorList>
    </citation>
    <scope>NUCLEOTIDE SEQUENCE</scope>
    <source>
        <strain evidence="10">CBS 990.96</strain>
    </source>
</reference>
<accession>A0AAN7BE38</accession>
<evidence type="ECO:0000256" key="1">
    <source>
        <dbReference type="ARBA" id="ARBA00004123"/>
    </source>
</evidence>
<dbReference type="InterPro" id="IPR036236">
    <property type="entry name" value="Znf_C2H2_sf"/>
</dbReference>
<dbReference type="PROSITE" id="PS50157">
    <property type="entry name" value="ZINC_FINGER_C2H2_2"/>
    <property type="match status" value="1"/>
</dbReference>
<evidence type="ECO:0000256" key="4">
    <source>
        <dbReference type="ARBA" id="ARBA00022771"/>
    </source>
</evidence>
<comment type="caution">
    <text evidence="10">The sequence shown here is derived from an EMBL/GenBank/DDBJ whole genome shotgun (WGS) entry which is preliminary data.</text>
</comment>
<dbReference type="GO" id="GO:0008270">
    <property type="term" value="F:zinc ion binding"/>
    <property type="evidence" value="ECO:0007669"/>
    <property type="project" value="UniProtKB-KW"/>
</dbReference>
<feature type="compositionally biased region" description="Polar residues" evidence="8">
    <location>
        <begin position="402"/>
        <end position="416"/>
    </location>
</feature>
<keyword evidence="4 7" id="KW-0863">Zinc-finger</keyword>
<reference evidence="10" key="2">
    <citation type="submission" date="2023-05" db="EMBL/GenBank/DDBJ databases">
        <authorList>
            <consortium name="Lawrence Berkeley National Laboratory"/>
            <person name="Steindorff A."/>
            <person name="Hensen N."/>
            <person name="Bonometti L."/>
            <person name="Westerberg I."/>
            <person name="Brannstrom I.O."/>
            <person name="Guillou S."/>
            <person name="Cros-Aarteil S."/>
            <person name="Calhoun S."/>
            <person name="Haridas S."/>
            <person name="Kuo A."/>
            <person name="Mondo S."/>
            <person name="Pangilinan J."/>
            <person name="Riley R."/>
            <person name="Labutti K."/>
            <person name="Andreopoulos B."/>
            <person name="Lipzen A."/>
            <person name="Chen C."/>
            <person name="Yanf M."/>
            <person name="Daum C."/>
            <person name="Ng V."/>
            <person name="Clum A."/>
            <person name="Ohm R."/>
            <person name="Martin F."/>
            <person name="Silar P."/>
            <person name="Natvig D."/>
            <person name="Lalanne C."/>
            <person name="Gautier V."/>
            <person name="Ament-Velasquez S.L."/>
            <person name="Kruys A."/>
            <person name="Hutchinson M.I."/>
            <person name="Powell A.J."/>
            <person name="Barry K."/>
            <person name="Miller A.N."/>
            <person name="Grigoriev I.V."/>
            <person name="Debuchy R."/>
            <person name="Gladieux P."/>
            <person name="Thoren M.H."/>
            <person name="Johannesson H."/>
        </authorList>
    </citation>
    <scope>NUCLEOTIDE SEQUENCE</scope>
    <source>
        <strain evidence="10">CBS 990.96</strain>
    </source>
</reference>
<feature type="compositionally biased region" description="Polar residues" evidence="8">
    <location>
        <begin position="39"/>
        <end position="50"/>
    </location>
</feature>
<organism evidence="10 11">
    <name type="scientific">Podospora fimiseda</name>
    <dbReference type="NCBI Taxonomy" id="252190"/>
    <lineage>
        <taxon>Eukaryota</taxon>
        <taxon>Fungi</taxon>
        <taxon>Dikarya</taxon>
        <taxon>Ascomycota</taxon>
        <taxon>Pezizomycotina</taxon>
        <taxon>Sordariomycetes</taxon>
        <taxon>Sordariomycetidae</taxon>
        <taxon>Sordariales</taxon>
        <taxon>Podosporaceae</taxon>
        <taxon>Podospora</taxon>
    </lineage>
</organism>
<keyword evidence="3" id="KW-0677">Repeat</keyword>
<feature type="compositionally biased region" description="Polar residues" evidence="8">
    <location>
        <begin position="261"/>
        <end position="277"/>
    </location>
</feature>
<keyword evidence="11" id="KW-1185">Reference proteome</keyword>
<evidence type="ECO:0000256" key="2">
    <source>
        <dbReference type="ARBA" id="ARBA00022723"/>
    </source>
</evidence>
<dbReference type="PANTHER" id="PTHR24406">
    <property type="entry name" value="TRANSCRIPTIONAL REPRESSOR CTCFL-RELATED"/>
    <property type="match status" value="1"/>
</dbReference>
<dbReference type="SUPFAM" id="SSF57667">
    <property type="entry name" value="beta-beta-alpha zinc fingers"/>
    <property type="match status" value="1"/>
</dbReference>
<name>A0AAN7BE38_9PEZI</name>
<gene>
    <name evidence="10" type="ORF">QBC38DRAFT_460465</name>
</gene>
<dbReference type="InterPro" id="IPR050888">
    <property type="entry name" value="ZnF_C2H2-type_TF"/>
</dbReference>